<dbReference type="InterPro" id="IPR050529">
    <property type="entry name" value="CYP450_sterol_14alpha_dmase"/>
</dbReference>
<evidence type="ECO:0000256" key="1">
    <source>
        <dbReference type="ARBA" id="ARBA00001971"/>
    </source>
</evidence>
<keyword evidence="7" id="KW-0812">Transmembrane</keyword>
<dbReference type="PRINTS" id="PR00465">
    <property type="entry name" value="EP450IV"/>
</dbReference>
<evidence type="ECO:0000256" key="4">
    <source>
        <dbReference type="ARBA" id="ARBA00022723"/>
    </source>
</evidence>
<accession>A0A8H4RUE5</accession>
<dbReference type="Proteomes" id="UP000566819">
    <property type="component" value="Unassembled WGS sequence"/>
</dbReference>
<comment type="similarity">
    <text evidence="2">Belongs to the cytochrome P450 family.</text>
</comment>
<keyword evidence="7" id="KW-0472">Membrane</keyword>
<evidence type="ECO:0000313" key="9">
    <source>
        <dbReference type="Proteomes" id="UP000566819"/>
    </source>
</evidence>
<dbReference type="PANTHER" id="PTHR24304">
    <property type="entry name" value="CYTOCHROME P450 FAMILY 7"/>
    <property type="match status" value="1"/>
</dbReference>
<evidence type="ECO:0000256" key="7">
    <source>
        <dbReference type="SAM" id="Phobius"/>
    </source>
</evidence>
<comment type="cofactor">
    <cofactor evidence="1 6">
        <name>heme</name>
        <dbReference type="ChEBI" id="CHEBI:30413"/>
    </cofactor>
</comment>
<feature type="binding site" description="axial binding residue" evidence="6">
    <location>
        <position position="447"/>
    </location>
    <ligand>
        <name>heme</name>
        <dbReference type="ChEBI" id="CHEBI:30413"/>
    </ligand>
    <ligandPart>
        <name>Fe</name>
        <dbReference type="ChEBI" id="CHEBI:18248"/>
    </ligandPart>
</feature>
<dbReference type="OrthoDB" id="1055148at2759"/>
<dbReference type="GO" id="GO:0004497">
    <property type="term" value="F:monooxygenase activity"/>
    <property type="evidence" value="ECO:0007669"/>
    <property type="project" value="InterPro"/>
</dbReference>
<evidence type="ECO:0000256" key="3">
    <source>
        <dbReference type="ARBA" id="ARBA00022617"/>
    </source>
</evidence>
<sequence length="507" mass="56718">MSIIPALYSLSITTLLSVAVLLGFGVYALTFSSRYKFPSKSPKLVKEGYPILGTLRFFTARWDFFQHARAHSTTGNFSFFLGKHPVVGLSGEKGRQIFFESRDLDFTEGYAVLFGQSPNSLKEDGIQNIDKDFAGPGGYFARRITRMLNKENFGKSFPKLISDVKTTLDGFALDPTGITDPFESIYKIVFQLTIRMVGCDDIADDPKLLDKTLNLYETIEASSTTAAVLFPKFPSMGIIKRTVAGGRLYVIFNKIVNERKQSGKRGEDPLQFLMDQGDDIQRIIEFIVGALFAGLLNSGVNAAWVLVYLAKDPYWMGRVREEIKGVAAKYSNNKDAPLVDQLSQVPVEAWESEFPMVDLCLKDSIRLQLLGTAFRKNISGKDIPTGSGNEIIPNGAFVTYHTGDVHLDPTIYKDPKKWDPSRYLPDRAEDKKKPYAYMGWGMGRHPCLGMRFAKLEQNIITAFFCAMFDYELVDKAGKPMTTTPPVDFNGHSATKPSPSIYLKYKTI</sequence>
<dbReference type="InterPro" id="IPR002403">
    <property type="entry name" value="Cyt_P450_E_grp-IV"/>
</dbReference>
<organism evidence="8 9">
    <name type="scientific">Cudoniella acicularis</name>
    <dbReference type="NCBI Taxonomy" id="354080"/>
    <lineage>
        <taxon>Eukaryota</taxon>
        <taxon>Fungi</taxon>
        <taxon>Dikarya</taxon>
        <taxon>Ascomycota</taxon>
        <taxon>Pezizomycotina</taxon>
        <taxon>Leotiomycetes</taxon>
        <taxon>Helotiales</taxon>
        <taxon>Tricladiaceae</taxon>
        <taxon>Cudoniella</taxon>
    </lineage>
</organism>
<reference evidence="8 9" key="1">
    <citation type="submission" date="2020-03" db="EMBL/GenBank/DDBJ databases">
        <title>Draft Genome Sequence of Cudoniella acicularis.</title>
        <authorList>
            <person name="Buettner E."/>
            <person name="Kellner H."/>
        </authorList>
    </citation>
    <scope>NUCLEOTIDE SEQUENCE [LARGE SCALE GENOMIC DNA]</scope>
    <source>
        <strain evidence="8 9">DSM 108380</strain>
    </source>
</reference>
<keyword evidence="7" id="KW-1133">Transmembrane helix</keyword>
<proteinExistence type="inferred from homology"/>
<name>A0A8H4RUE5_9HELO</name>
<keyword evidence="3 6" id="KW-0349">Heme</keyword>
<feature type="transmembrane region" description="Helical" evidence="7">
    <location>
        <begin position="6"/>
        <end position="30"/>
    </location>
</feature>
<evidence type="ECO:0008006" key="10">
    <source>
        <dbReference type="Google" id="ProtNLM"/>
    </source>
</evidence>
<protein>
    <recommendedName>
        <fullName evidence="10">Cytochrome P450</fullName>
    </recommendedName>
</protein>
<dbReference type="GO" id="GO:0016705">
    <property type="term" value="F:oxidoreductase activity, acting on paired donors, with incorporation or reduction of molecular oxygen"/>
    <property type="evidence" value="ECO:0007669"/>
    <property type="project" value="InterPro"/>
</dbReference>
<dbReference type="GO" id="GO:0020037">
    <property type="term" value="F:heme binding"/>
    <property type="evidence" value="ECO:0007669"/>
    <property type="project" value="InterPro"/>
</dbReference>
<dbReference type="Pfam" id="PF00067">
    <property type="entry name" value="p450"/>
    <property type="match status" value="1"/>
</dbReference>
<dbReference type="AlphaFoldDB" id="A0A8H4RUE5"/>
<dbReference type="SUPFAM" id="SSF48264">
    <property type="entry name" value="Cytochrome P450"/>
    <property type="match status" value="1"/>
</dbReference>
<dbReference type="InterPro" id="IPR036396">
    <property type="entry name" value="Cyt_P450_sf"/>
</dbReference>
<dbReference type="Gene3D" id="1.10.630.10">
    <property type="entry name" value="Cytochrome P450"/>
    <property type="match status" value="1"/>
</dbReference>
<keyword evidence="4 6" id="KW-0479">Metal-binding</keyword>
<evidence type="ECO:0000256" key="2">
    <source>
        <dbReference type="ARBA" id="ARBA00010617"/>
    </source>
</evidence>
<dbReference type="InterPro" id="IPR001128">
    <property type="entry name" value="Cyt_P450"/>
</dbReference>
<dbReference type="EMBL" id="JAAMPI010000107">
    <property type="protein sequence ID" value="KAF4635641.1"/>
    <property type="molecule type" value="Genomic_DNA"/>
</dbReference>
<comment type="caution">
    <text evidence="8">The sequence shown here is derived from an EMBL/GenBank/DDBJ whole genome shotgun (WGS) entry which is preliminary data.</text>
</comment>
<feature type="transmembrane region" description="Helical" evidence="7">
    <location>
        <begin position="283"/>
        <end position="310"/>
    </location>
</feature>
<keyword evidence="5 6" id="KW-0408">Iron</keyword>
<evidence type="ECO:0000256" key="6">
    <source>
        <dbReference type="PIRSR" id="PIRSR602403-1"/>
    </source>
</evidence>
<keyword evidence="9" id="KW-1185">Reference proteome</keyword>
<dbReference type="CDD" id="cd00302">
    <property type="entry name" value="cytochrome_P450"/>
    <property type="match status" value="1"/>
</dbReference>
<gene>
    <name evidence="8" type="ORF">G7Y89_g2441</name>
</gene>
<dbReference type="PANTHER" id="PTHR24304:SF2">
    <property type="entry name" value="24-HYDROXYCHOLESTEROL 7-ALPHA-HYDROXYLASE"/>
    <property type="match status" value="1"/>
</dbReference>
<evidence type="ECO:0000256" key="5">
    <source>
        <dbReference type="ARBA" id="ARBA00023004"/>
    </source>
</evidence>
<dbReference type="GO" id="GO:0005506">
    <property type="term" value="F:iron ion binding"/>
    <property type="evidence" value="ECO:0007669"/>
    <property type="project" value="InterPro"/>
</dbReference>
<evidence type="ECO:0000313" key="8">
    <source>
        <dbReference type="EMBL" id="KAF4635641.1"/>
    </source>
</evidence>